<dbReference type="GO" id="GO:0005509">
    <property type="term" value="F:calcium ion binding"/>
    <property type="evidence" value="ECO:0007669"/>
    <property type="project" value="InterPro"/>
</dbReference>
<feature type="region of interest" description="Disordered" evidence="1">
    <location>
        <begin position="1"/>
        <end position="22"/>
    </location>
</feature>
<dbReference type="AlphaFoldDB" id="A0AAE0NY68"/>
<dbReference type="SUPFAM" id="SSF47473">
    <property type="entry name" value="EF-hand"/>
    <property type="match status" value="1"/>
</dbReference>
<accession>A0AAE0NY68</accession>
<reference evidence="3" key="2">
    <citation type="submission" date="2023-06" db="EMBL/GenBank/DDBJ databases">
        <authorList>
            <consortium name="Lawrence Berkeley National Laboratory"/>
            <person name="Haridas S."/>
            <person name="Hensen N."/>
            <person name="Bonometti L."/>
            <person name="Westerberg I."/>
            <person name="Brannstrom I.O."/>
            <person name="Guillou S."/>
            <person name="Cros-Aarteil S."/>
            <person name="Calhoun S."/>
            <person name="Kuo A."/>
            <person name="Mondo S."/>
            <person name="Pangilinan J."/>
            <person name="Riley R."/>
            <person name="LaButti K."/>
            <person name="Andreopoulos B."/>
            <person name="Lipzen A."/>
            <person name="Chen C."/>
            <person name="Yanf M."/>
            <person name="Daum C."/>
            <person name="Ng V."/>
            <person name="Clum A."/>
            <person name="Steindorff A."/>
            <person name="Ohm R."/>
            <person name="Martin F."/>
            <person name="Silar P."/>
            <person name="Natvig D."/>
            <person name="Lalanne C."/>
            <person name="Gautier V."/>
            <person name="Ament-velasquez S.L."/>
            <person name="Kruys A."/>
            <person name="Hutchinson M.I."/>
            <person name="Powell A.J."/>
            <person name="Barry K."/>
            <person name="Miller A.N."/>
            <person name="Grigoriev I.V."/>
            <person name="Debuchy R."/>
            <person name="Gladieux P."/>
            <person name="Thoren M.H."/>
            <person name="Johannesson H."/>
        </authorList>
    </citation>
    <scope>NUCLEOTIDE SEQUENCE</scope>
    <source>
        <strain evidence="3">CBS 232.78</strain>
    </source>
</reference>
<feature type="domain" description="EF-hand" evidence="2">
    <location>
        <begin position="2"/>
        <end position="37"/>
    </location>
</feature>
<evidence type="ECO:0000256" key="1">
    <source>
        <dbReference type="SAM" id="MobiDB-lite"/>
    </source>
</evidence>
<proteinExistence type="predicted"/>
<dbReference type="Proteomes" id="UP001285441">
    <property type="component" value="Unassembled WGS sequence"/>
</dbReference>
<dbReference type="InterPro" id="IPR002048">
    <property type="entry name" value="EF_hand_dom"/>
</dbReference>
<protein>
    <recommendedName>
        <fullName evidence="2">EF-hand domain-containing protein</fullName>
    </recommendedName>
</protein>
<name>A0AAE0NY68_9PEZI</name>
<dbReference type="PROSITE" id="PS50222">
    <property type="entry name" value="EF_HAND_2"/>
    <property type="match status" value="1"/>
</dbReference>
<reference evidence="3" key="1">
    <citation type="journal article" date="2023" name="Mol. Phylogenet. Evol.">
        <title>Genome-scale phylogeny and comparative genomics of the fungal order Sordariales.</title>
        <authorList>
            <person name="Hensen N."/>
            <person name="Bonometti L."/>
            <person name="Westerberg I."/>
            <person name="Brannstrom I.O."/>
            <person name="Guillou S."/>
            <person name="Cros-Aarteil S."/>
            <person name="Calhoun S."/>
            <person name="Haridas S."/>
            <person name="Kuo A."/>
            <person name="Mondo S."/>
            <person name="Pangilinan J."/>
            <person name="Riley R."/>
            <person name="LaButti K."/>
            <person name="Andreopoulos B."/>
            <person name="Lipzen A."/>
            <person name="Chen C."/>
            <person name="Yan M."/>
            <person name="Daum C."/>
            <person name="Ng V."/>
            <person name="Clum A."/>
            <person name="Steindorff A."/>
            <person name="Ohm R.A."/>
            <person name="Martin F."/>
            <person name="Silar P."/>
            <person name="Natvig D.O."/>
            <person name="Lalanne C."/>
            <person name="Gautier V."/>
            <person name="Ament-Velasquez S.L."/>
            <person name="Kruys A."/>
            <person name="Hutchinson M.I."/>
            <person name="Powell A.J."/>
            <person name="Barry K."/>
            <person name="Miller A.N."/>
            <person name="Grigoriev I.V."/>
            <person name="Debuchy R."/>
            <person name="Gladieux P."/>
            <person name="Hiltunen Thoren M."/>
            <person name="Johannesson H."/>
        </authorList>
    </citation>
    <scope>NUCLEOTIDE SEQUENCE</scope>
    <source>
        <strain evidence="3">CBS 232.78</strain>
    </source>
</reference>
<sequence>MASEDDIKKAFQGGDDDGDDGLSVSEAVAAIEKLSGRSVSESTIELACQSCSVSTSGREMDFDEFVQIVRHLESNNDL</sequence>
<evidence type="ECO:0000313" key="4">
    <source>
        <dbReference type="Proteomes" id="UP001285441"/>
    </source>
</evidence>
<dbReference type="InterPro" id="IPR011992">
    <property type="entry name" value="EF-hand-dom_pair"/>
</dbReference>
<evidence type="ECO:0000259" key="2">
    <source>
        <dbReference type="PROSITE" id="PS50222"/>
    </source>
</evidence>
<organism evidence="3 4">
    <name type="scientific">Podospora didyma</name>
    <dbReference type="NCBI Taxonomy" id="330526"/>
    <lineage>
        <taxon>Eukaryota</taxon>
        <taxon>Fungi</taxon>
        <taxon>Dikarya</taxon>
        <taxon>Ascomycota</taxon>
        <taxon>Pezizomycotina</taxon>
        <taxon>Sordariomycetes</taxon>
        <taxon>Sordariomycetidae</taxon>
        <taxon>Sordariales</taxon>
        <taxon>Podosporaceae</taxon>
        <taxon>Podospora</taxon>
    </lineage>
</organism>
<evidence type="ECO:0000313" key="3">
    <source>
        <dbReference type="EMBL" id="KAK3389580.1"/>
    </source>
</evidence>
<dbReference type="EMBL" id="JAULSW010000002">
    <property type="protein sequence ID" value="KAK3389580.1"/>
    <property type="molecule type" value="Genomic_DNA"/>
</dbReference>
<dbReference type="Gene3D" id="1.10.238.10">
    <property type="entry name" value="EF-hand"/>
    <property type="match status" value="1"/>
</dbReference>
<keyword evidence="4" id="KW-1185">Reference proteome</keyword>
<comment type="caution">
    <text evidence="3">The sequence shown here is derived from an EMBL/GenBank/DDBJ whole genome shotgun (WGS) entry which is preliminary data.</text>
</comment>
<gene>
    <name evidence="3" type="ORF">B0H63DRAFT_463982</name>
</gene>